<evidence type="ECO:0000256" key="6">
    <source>
        <dbReference type="ARBA" id="ARBA00023212"/>
    </source>
</evidence>
<name>A0A3P8AKP8_9TREM</name>
<keyword evidence="4" id="KW-0547">Nucleotide-binding</keyword>
<dbReference type="InterPro" id="IPR043129">
    <property type="entry name" value="ATPase_NBD"/>
</dbReference>
<evidence type="ECO:0000313" key="9">
    <source>
        <dbReference type="Proteomes" id="UP000279833"/>
    </source>
</evidence>
<evidence type="ECO:0000256" key="4">
    <source>
        <dbReference type="ARBA" id="ARBA00022741"/>
    </source>
</evidence>
<keyword evidence="9" id="KW-1185">Reference proteome</keyword>
<dbReference type="Proteomes" id="UP000279833">
    <property type="component" value="Unassembled WGS sequence"/>
</dbReference>
<dbReference type="SMART" id="SM00268">
    <property type="entry name" value="ACTIN"/>
    <property type="match status" value="1"/>
</dbReference>
<dbReference type="PRINTS" id="PR00190">
    <property type="entry name" value="ACTIN"/>
</dbReference>
<evidence type="ECO:0000256" key="5">
    <source>
        <dbReference type="ARBA" id="ARBA00022840"/>
    </source>
</evidence>
<evidence type="ECO:0000256" key="2">
    <source>
        <dbReference type="ARBA" id="ARBA00004245"/>
    </source>
</evidence>
<comment type="subcellular location">
    <subcellularLocation>
        <location evidence="2">Cytoplasm</location>
        <location evidence="2">Cytoskeleton</location>
    </subcellularLocation>
</comment>
<sequence length="313" mass="34998">MDQRLGERKSPYAVRTLLGWFLFGPAGHNKHGERTVNYISQVGVPVEHNYEFAGDCSSDKSLSLNDSNVSSIVERDNYFDESYEIVPLPRGVAEEYVAAPVINDGSGMCKGGFAESDATIAVSPSIVGGTRHQGLMGKMDQKDNHMEDNARSKCCILTLQCQDEHGILTKWGDMEKMWYHTFYNGLRVATEEHSLFSPEASLNPNANREMTWIMSETFTTPAVYVAIQAVLFLYASGCTTGIVLDLCKGVTYTVSTYEAYALPYAILRLDLVGRDLTDFMMKILTETSCSSSVYSWNILRRKPPTTFRFILSY</sequence>
<evidence type="ECO:0000313" key="8">
    <source>
        <dbReference type="EMBL" id="VDO96374.1"/>
    </source>
</evidence>
<dbReference type="GO" id="GO:0005524">
    <property type="term" value="F:ATP binding"/>
    <property type="evidence" value="ECO:0007669"/>
    <property type="project" value="UniProtKB-KW"/>
</dbReference>
<organism evidence="8 9">
    <name type="scientific">Schistosoma curassoni</name>
    <dbReference type="NCBI Taxonomy" id="6186"/>
    <lineage>
        <taxon>Eukaryota</taxon>
        <taxon>Metazoa</taxon>
        <taxon>Spiralia</taxon>
        <taxon>Lophotrochozoa</taxon>
        <taxon>Platyhelminthes</taxon>
        <taxon>Trematoda</taxon>
        <taxon>Digenea</taxon>
        <taxon>Strigeidida</taxon>
        <taxon>Schistosomatoidea</taxon>
        <taxon>Schistosomatidae</taxon>
        <taxon>Schistosoma</taxon>
    </lineage>
</organism>
<comment type="similarity">
    <text evidence="7">Belongs to the actin family.</text>
</comment>
<dbReference type="SUPFAM" id="SSF53067">
    <property type="entry name" value="Actin-like ATPase domain"/>
    <property type="match status" value="2"/>
</dbReference>
<dbReference type="InterPro" id="IPR004000">
    <property type="entry name" value="Actin"/>
</dbReference>
<keyword evidence="5" id="KW-0067">ATP-binding</keyword>
<dbReference type="Gene3D" id="3.30.420.40">
    <property type="match status" value="2"/>
</dbReference>
<dbReference type="GO" id="GO:0005856">
    <property type="term" value="C:cytoskeleton"/>
    <property type="evidence" value="ECO:0007669"/>
    <property type="project" value="UniProtKB-SubCell"/>
</dbReference>
<keyword evidence="6" id="KW-0206">Cytoskeleton</keyword>
<evidence type="ECO:0000256" key="1">
    <source>
        <dbReference type="ARBA" id="ARBA00003520"/>
    </source>
</evidence>
<protein>
    <submittedName>
        <fullName evidence="8">Uncharacterized protein</fullName>
    </submittedName>
</protein>
<dbReference type="Gene3D" id="2.30.36.70">
    <property type="entry name" value="Actin, Chain A, domain 2"/>
    <property type="match status" value="1"/>
</dbReference>
<dbReference type="PANTHER" id="PTHR11937">
    <property type="entry name" value="ACTIN"/>
    <property type="match status" value="1"/>
</dbReference>
<evidence type="ECO:0000256" key="3">
    <source>
        <dbReference type="ARBA" id="ARBA00022490"/>
    </source>
</evidence>
<accession>A0A3P8AKP8</accession>
<reference evidence="8 9" key="1">
    <citation type="submission" date="2018-11" db="EMBL/GenBank/DDBJ databases">
        <authorList>
            <consortium name="Pathogen Informatics"/>
        </authorList>
    </citation>
    <scope>NUCLEOTIDE SEQUENCE [LARGE SCALE GENOMIC DNA]</scope>
    <source>
        <strain>Dakar</strain>
        <strain evidence="9">Senegal</strain>
    </source>
</reference>
<keyword evidence="3" id="KW-0963">Cytoplasm</keyword>
<evidence type="ECO:0000256" key="7">
    <source>
        <dbReference type="RuleBase" id="RU000487"/>
    </source>
</evidence>
<gene>
    <name evidence="8" type="ORF">SCUD_LOCUS5522</name>
</gene>
<dbReference type="EMBL" id="UZAK01009237">
    <property type="protein sequence ID" value="VDO96374.1"/>
    <property type="molecule type" value="Genomic_DNA"/>
</dbReference>
<dbReference type="AlphaFoldDB" id="A0A3P8AKP8"/>
<dbReference type="FunFam" id="3.30.420.40:FF:000148">
    <property type="entry name" value="Actin, alpha skeletal muscle"/>
    <property type="match status" value="1"/>
</dbReference>
<comment type="function">
    <text evidence="1">Actins are highly conserved proteins that are involved in various types of cell motility and are ubiquitously expressed in all eukaryotic cells.</text>
</comment>
<dbReference type="Pfam" id="PF00022">
    <property type="entry name" value="Actin"/>
    <property type="match status" value="1"/>
</dbReference>
<proteinExistence type="inferred from homology"/>